<keyword evidence="10" id="KW-1185">Reference proteome</keyword>
<dbReference type="AlphaFoldDB" id="A0AAV7XJD5"/>
<dbReference type="Pfam" id="PF26466">
    <property type="entry name" value="DNA_primase_lrg_N"/>
    <property type="match status" value="1"/>
</dbReference>
<evidence type="ECO:0000256" key="4">
    <source>
        <dbReference type="ARBA" id="ARBA00022705"/>
    </source>
</evidence>
<feature type="domain" description="DNA primase large subunit C-terminal" evidence="8">
    <location>
        <begin position="256"/>
        <end position="448"/>
    </location>
</feature>
<dbReference type="InterPro" id="IPR007238">
    <property type="entry name" value="DNA_primase_lsu_euk/arc"/>
</dbReference>
<keyword evidence="4" id="KW-0235">DNA replication</keyword>
<organism evidence="9 10">
    <name type="scientific">Megalurothrips usitatus</name>
    <name type="common">bean blossom thrips</name>
    <dbReference type="NCBI Taxonomy" id="439358"/>
    <lineage>
        <taxon>Eukaryota</taxon>
        <taxon>Metazoa</taxon>
        <taxon>Ecdysozoa</taxon>
        <taxon>Arthropoda</taxon>
        <taxon>Hexapoda</taxon>
        <taxon>Insecta</taxon>
        <taxon>Pterygota</taxon>
        <taxon>Neoptera</taxon>
        <taxon>Paraneoptera</taxon>
        <taxon>Thysanoptera</taxon>
        <taxon>Terebrantia</taxon>
        <taxon>Thripoidea</taxon>
        <taxon>Thripidae</taxon>
        <taxon>Megalurothrips</taxon>
    </lineage>
</organism>
<dbReference type="GO" id="GO:0046872">
    <property type="term" value="F:metal ion binding"/>
    <property type="evidence" value="ECO:0007669"/>
    <property type="project" value="UniProtKB-KW"/>
</dbReference>
<protein>
    <recommendedName>
        <fullName evidence="8">DNA primase large subunit C-terminal domain-containing protein</fullName>
    </recommendedName>
</protein>
<proteinExistence type="predicted"/>
<dbReference type="PANTHER" id="PTHR10537">
    <property type="entry name" value="DNA PRIMASE LARGE SUBUNIT"/>
    <property type="match status" value="1"/>
</dbReference>
<evidence type="ECO:0000313" key="9">
    <source>
        <dbReference type="EMBL" id="KAJ1524959.1"/>
    </source>
</evidence>
<evidence type="ECO:0000256" key="7">
    <source>
        <dbReference type="ARBA" id="ARBA00023014"/>
    </source>
</evidence>
<keyword evidence="5" id="KW-0479">Metal-binding</keyword>
<dbReference type="GO" id="GO:0006269">
    <property type="term" value="P:DNA replication, synthesis of primer"/>
    <property type="evidence" value="ECO:0007669"/>
    <property type="project" value="UniProtKB-KW"/>
</dbReference>
<sequence>MTFYFKPPRGDILFHRLQECMEERVRYLHFVENSHDISECCEPFKFKYLTDGSALDRTGHFMLRLIALRLPLLKEFLLRSETLLFEKRLRCLNHSQVERELKTALRHAKEILSFSNPILKFRKFLHIFIKFCSEIISSRGIQHTFLKDHSDDCEKHLLQVPFTFCLSLISARQVEMRAGNAIVPCGKWRQLLSCVFLQHMKYGMEQFAASDSFQCLWADERLRHLLEIVRAHFKSFHPPAASNVSPMLSNYVDERSSYFPPCMKNLHITLRHRHRLSHYSRFYYSLFLKDVGMPMMEAIEFWSKEYAQTNSNCTSCSHSWQKDNKRYIYSIRHLYGLEGSRREYSSPGCHQFQKMGLAPSSEGGCPFLDFDKEKLLKCLHDGVKADDSFIDSLIYVKSKHGANEACKLYCTTLCNFIKESKKVECGEQLAEASESKLANKISSPSQFYSNLNYFIEM</sequence>
<dbReference type="EMBL" id="JAPTSV010000008">
    <property type="protein sequence ID" value="KAJ1524959.1"/>
    <property type="molecule type" value="Genomic_DNA"/>
</dbReference>
<dbReference type="GO" id="GO:0051539">
    <property type="term" value="F:4 iron, 4 sulfur cluster binding"/>
    <property type="evidence" value="ECO:0007669"/>
    <property type="project" value="UniProtKB-KW"/>
</dbReference>
<dbReference type="Pfam" id="PF04104">
    <property type="entry name" value="DNA_primase_lrg"/>
    <property type="match status" value="1"/>
</dbReference>
<evidence type="ECO:0000259" key="8">
    <source>
        <dbReference type="Pfam" id="PF04104"/>
    </source>
</evidence>
<keyword evidence="3" id="KW-0639">Primosome</keyword>
<evidence type="ECO:0000256" key="1">
    <source>
        <dbReference type="ARBA" id="ARBA00001966"/>
    </source>
</evidence>
<comment type="cofactor">
    <cofactor evidence="1">
        <name>[4Fe-4S] cluster</name>
        <dbReference type="ChEBI" id="CHEBI:49883"/>
    </cofactor>
</comment>
<evidence type="ECO:0000256" key="3">
    <source>
        <dbReference type="ARBA" id="ARBA00022515"/>
    </source>
</evidence>
<accession>A0AAV7XJD5</accession>
<keyword evidence="7" id="KW-0411">Iron-sulfur</keyword>
<reference evidence="9" key="1">
    <citation type="submission" date="2022-12" db="EMBL/GenBank/DDBJ databases">
        <title>Chromosome-level genome assembly of the bean flower thrips Megalurothrips usitatus.</title>
        <authorList>
            <person name="Ma L."/>
            <person name="Liu Q."/>
            <person name="Li H."/>
            <person name="Cai W."/>
        </authorList>
    </citation>
    <scope>NUCLEOTIDE SEQUENCE</scope>
    <source>
        <strain evidence="9">Cailab_2022a</strain>
    </source>
</reference>
<name>A0AAV7XJD5_9NEOP</name>
<evidence type="ECO:0000256" key="5">
    <source>
        <dbReference type="ARBA" id="ARBA00022723"/>
    </source>
</evidence>
<comment type="caution">
    <text evidence="9">The sequence shown here is derived from an EMBL/GenBank/DDBJ whole genome shotgun (WGS) entry which is preliminary data.</text>
</comment>
<dbReference type="GO" id="GO:0006270">
    <property type="term" value="P:DNA replication initiation"/>
    <property type="evidence" value="ECO:0007669"/>
    <property type="project" value="TreeGrafter"/>
</dbReference>
<dbReference type="PANTHER" id="PTHR10537:SF4">
    <property type="entry name" value="DNA PRIMASE LARGE SUBUNIT"/>
    <property type="match status" value="1"/>
</dbReference>
<gene>
    <name evidence="9" type="ORF">ONE63_009814</name>
</gene>
<dbReference type="GO" id="GO:0005658">
    <property type="term" value="C:alpha DNA polymerase:primase complex"/>
    <property type="evidence" value="ECO:0007669"/>
    <property type="project" value="TreeGrafter"/>
</dbReference>
<keyword evidence="6" id="KW-0408">Iron</keyword>
<evidence type="ECO:0000256" key="6">
    <source>
        <dbReference type="ARBA" id="ARBA00023004"/>
    </source>
</evidence>
<dbReference type="Gene3D" id="1.20.930.80">
    <property type="match status" value="1"/>
</dbReference>
<keyword evidence="2" id="KW-0004">4Fe-4S</keyword>
<dbReference type="Proteomes" id="UP001075354">
    <property type="component" value="Chromosome 8"/>
</dbReference>
<evidence type="ECO:0000256" key="2">
    <source>
        <dbReference type="ARBA" id="ARBA00022485"/>
    </source>
</evidence>
<dbReference type="InterPro" id="IPR058560">
    <property type="entry name" value="DNA_primase_C"/>
</dbReference>
<evidence type="ECO:0000313" key="10">
    <source>
        <dbReference type="Proteomes" id="UP001075354"/>
    </source>
</evidence>